<proteinExistence type="predicted"/>
<evidence type="ECO:0000313" key="2">
    <source>
        <dbReference type="Proteomes" id="UP000199026"/>
    </source>
</evidence>
<reference evidence="1 2" key="1">
    <citation type="submission" date="2016-10" db="EMBL/GenBank/DDBJ databases">
        <authorList>
            <person name="de Groot N.N."/>
        </authorList>
    </citation>
    <scope>NUCLEOTIDE SEQUENCE [LARGE SCALE GENOMIC DNA]</scope>
    <source>
        <strain evidence="1 2">DSM 24677</strain>
    </source>
</reference>
<name>A0A1H3INT3_9RHOB</name>
<accession>A0A1H3INT3</accession>
<dbReference type="Proteomes" id="UP000199026">
    <property type="component" value="Unassembled WGS sequence"/>
</dbReference>
<dbReference type="STRING" id="576131.SAMN05444486_1011185"/>
<evidence type="ECO:0000313" key="1">
    <source>
        <dbReference type="EMBL" id="SDY29342.1"/>
    </source>
</evidence>
<organism evidence="1 2">
    <name type="scientific">Lentibacter algarum</name>
    <dbReference type="NCBI Taxonomy" id="576131"/>
    <lineage>
        <taxon>Bacteria</taxon>
        <taxon>Pseudomonadati</taxon>
        <taxon>Pseudomonadota</taxon>
        <taxon>Alphaproteobacteria</taxon>
        <taxon>Rhodobacterales</taxon>
        <taxon>Roseobacteraceae</taxon>
        <taxon>Lentibacter</taxon>
    </lineage>
</organism>
<dbReference type="GeneID" id="78123965"/>
<gene>
    <name evidence="1" type="ORF">SAMN05444486_1011185</name>
</gene>
<protein>
    <submittedName>
        <fullName evidence="1">Uncharacterized protein</fullName>
    </submittedName>
</protein>
<dbReference type="RefSeq" id="WP_089888587.1">
    <property type="nucleotide sequence ID" value="NZ_FNPR01000001.1"/>
</dbReference>
<sequence length="163" mass="18083">MTYPNNTPSVDDMLNMSTGELSQMPVDLLVALQGELDHANKQLKAANTRFGAALEVRYATRAEEARRGCGKDTGTVRLVDGDYTVVADLPKRVEWDQEKLAQIGKNIADSGENPAEFIDTKFSVSERKYGALPEAWRKGFEPARTVKVGTLRLRLVSGREEVR</sequence>
<dbReference type="OrthoDB" id="6058064at2"/>
<dbReference type="AlphaFoldDB" id="A0A1H3INT3"/>
<dbReference type="EMBL" id="FNPR01000001">
    <property type="protein sequence ID" value="SDY29342.1"/>
    <property type="molecule type" value="Genomic_DNA"/>
</dbReference>
<keyword evidence="2" id="KW-1185">Reference proteome</keyword>